<dbReference type="STRING" id="398512.Bccel_4979"/>
<feature type="transmembrane region" description="Helical" evidence="1">
    <location>
        <begin position="64"/>
        <end position="88"/>
    </location>
</feature>
<organism evidence="2 3">
    <name type="scientific">Pseudobacteroides cellulosolvens ATCC 35603 = DSM 2933</name>
    <dbReference type="NCBI Taxonomy" id="398512"/>
    <lineage>
        <taxon>Bacteria</taxon>
        <taxon>Bacillati</taxon>
        <taxon>Bacillota</taxon>
        <taxon>Clostridia</taxon>
        <taxon>Eubacteriales</taxon>
        <taxon>Oscillospiraceae</taxon>
        <taxon>Pseudobacteroides</taxon>
    </lineage>
</organism>
<dbReference type="AlphaFoldDB" id="A0A0L6JVS2"/>
<proteinExistence type="predicted"/>
<feature type="transmembrane region" description="Helical" evidence="1">
    <location>
        <begin position="6"/>
        <end position="26"/>
    </location>
</feature>
<dbReference type="EMBL" id="LGTC01000001">
    <property type="protein sequence ID" value="KNY29705.1"/>
    <property type="molecule type" value="Genomic_DNA"/>
</dbReference>
<evidence type="ECO:0000256" key="1">
    <source>
        <dbReference type="SAM" id="Phobius"/>
    </source>
</evidence>
<dbReference type="NCBIfam" id="TIGR02862">
    <property type="entry name" value="spore_BofA"/>
    <property type="match status" value="1"/>
</dbReference>
<dbReference type="Proteomes" id="UP000036923">
    <property type="component" value="Unassembled WGS sequence"/>
</dbReference>
<accession>A0A0L6JVS2</accession>
<evidence type="ECO:0000313" key="2">
    <source>
        <dbReference type="EMBL" id="KNY29705.1"/>
    </source>
</evidence>
<dbReference type="RefSeq" id="WP_050753794.1">
    <property type="nucleotide sequence ID" value="NZ_JQKC01000001.1"/>
</dbReference>
<name>A0A0L6JVS2_9FIRM</name>
<sequence length="89" mass="9945">MELSYEIILAYMVGIIFLFFIGRLFLVPLKILLKLVYNCILGAILLIVVNYIGRTFGFSIPLNIFSAALVGFLGIPGMLLLVALKVLYF</sequence>
<keyword evidence="1" id="KW-0472">Membrane</keyword>
<comment type="caution">
    <text evidence="2">The sequence shown here is derived from an EMBL/GenBank/DDBJ whole genome shotgun (WGS) entry which is preliminary data.</text>
</comment>
<reference evidence="3" key="1">
    <citation type="submission" date="2015-07" db="EMBL/GenBank/DDBJ databases">
        <title>Near-Complete Genome Sequence of the Cellulolytic Bacterium Bacteroides (Pseudobacteroides) cellulosolvens ATCC 35603.</title>
        <authorList>
            <person name="Dassa B."/>
            <person name="Utturkar S.M."/>
            <person name="Klingeman D.M."/>
            <person name="Hurt R.A."/>
            <person name="Keller M."/>
            <person name="Xu J."/>
            <person name="Reddy Y.H.K."/>
            <person name="Borovok I."/>
            <person name="Grinberg I.R."/>
            <person name="Lamed R."/>
            <person name="Zhivin O."/>
            <person name="Bayer E.A."/>
            <person name="Brown S.D."/>
        </authorList>
    </citation>
    <scope>NUCLEOTIDE SEQUENCE [LARGE SCALE GENOMIC DNA]</scope>
    <source>
        <strain evidence="3">DSM 2933</strain>
    </source>
</reference>
<keyword evidence="1" id="KW-0812">Transmembrane</keyword>
<dbReference type="OrthoDB" id="2692225at2"/>
<dbReference type="Pfam" id="PF07441">
    <property type="entry name" value="BofA"/>
    <property type="match status" value="1"/>
</dbReference>
<gene>
    <name evidence="2" type="ORF">Bccel_4979</name>
</gene>
<protein>
    <submittedName>
        <fullName evidence="2">Pro-sigmaK processing inhibitor BofA</fullName>
    </submittedName>
</protein>
<feature type="transmembrane region" description="Helical" evidence="1">
    <location>
        <begin position="35"/>
        <end position="52"/>
    </location>
</feature>
<evidence type="ECO:0000313" key="3">
    <source>
        <dbReference type="Proteomes" id="UP000036923"/>
    </source>
</evidence>
<dbReference type="eggNOG" id="ENOG50325S4">
    <property type="taxonomic scope" value="Bacteria"/>
</dbReference>
<keyword evidence="1" id="KW-1133">Transmembrane helix</keyword>
<keyword evidence="3" id="KW-1185">Reference proteome</keyword>
<dbReference type="InterPro" id="IPR010001">
    <property type="entry name" value="BofA"/>
</dbReference>